<evidence type="ECO:0000256" key="2">
    <source>
        <dbReference type="ARBA" id="ARBA00022737"/>
    </source>
</evidence>
<proteinExistence type="predicted"/>
<dbReference type="AlphaFoldDB" id="A0A8S1PKH9"/>
<dbReference type="SMART" id="SM00320">
    <property type="entry name" value="WD40"/>
    <property type="match status" value="4"/>
</dbReference>
<dbReference type="EMBL" id="CAJJDM010000123">
    <property type="protein sequence ID" value="CAD8103244.1"/>
    <property type="molecule type" value="Genomic_DNA"/>
</dbReference>
<keyword evidence="1" id="KW-0853">WD repeat</keyword>
<reference evidence="3" key="1">
    <citation type="submission" date="2021-01" db="EMBL/GenBank/DDBJ databases">
        <authorList>
            <consortium name="Genoscope - CEA"/>
            <person name="William W."/>
        </authorList>
    </citation>
    <scope>NUCLEOTIDE SEQUENCE</scope>
</reference>
<dbReference type="PANTHER" id="PTHR10971">
    <property type="entry name" value="MRNA EXPORT FACTOR AND BUB3"/>
    <property type="match status" value="1"/>
</dbReference>
<dbReference type="Proteomes" id="UP000688137">
    <property type="component" value="Unassembled WGS sequence"/>
</dbReference>
<accession>A0A8S1PKH9</accession>
<dbReference type="OMA" id="HHVDDSQ"/>
<comment type="caution">
    <text evidence="3">The sequence shown here is derived from an EMBL/GenBank/DDBJ whole genome shotgun (WGS) entry which is preliminary data.</text>
</comment>
<sequence length="367" mass="41608">MYNTQPQFQNIVQSQRVTNDSLMDTVSEIRWNKDVFVTSSWDGYIRFYQVQLQSGYRANIQVDFKTAIDCQEPVLSVSWKQDMSMVFAALADNTIRAYDIKTQNSAIIGIHDDCPARQVFWNEDMKLIISLGLDKKIRFWNLQSSGGGKPQPAFQLDLQHVPTVGEQSGNEQFFAYADVDNKFRWLHWSALRGVQNSVASRSFFNMEDNYLIGQISCVAINENASQLAYATVDGRALVKSINSRGDLASKLQFKCYKVDEEVKVSQYRTEKVSRMYMCNAFQFNCRSQNWVSTCGSDGTLAFWDTNKKNKILGVKLDGPVVAGQVSQDGQIFAYATGYDWAQGLDKVGEFTNRVGAAYIEDKFLPSH</sequence>
<organism evidence="3 4">
    <name type="scientific">Paramecium primaurelia</name>
    <dbReference type="NCBI Taxonomy" id="5886"/>
    <lineage>
        <taxon>Eukaryota</taxon>
        <taxon>Sar</taxon>
        <taxon>Alveolata</taxon>
        <taxon>Ciliophora</taxon>
        <taxon>Intramacronucleata</taxon>
        <taxon>Oligohymenophorea</taxon>
        <taxon>Peniculida</taxon>
        <taxon>Parameciidae</taxon>
        <taxon>Paramecium</taxon>
    </lineage>
</organism>
<evidence type="ECO:0000313" key="4">
    <source>
        <dbReference type="Proteomes" id="UP000688137"/>
    </source>
</evidence>
<protein>
    <submittedName>
        <fullName evidence="3">Uncharacterized protein</fullName>
    </submittedName>
</protein>
<evidence type="ECO:0000313" key="3">
    <source>
        <dbReference type="EMBL" id="CAD8103244.1"/>
    </source>
</evidence>
<name>A0A8S1PKH9_PARPR</name>
<evidence type="ECO:0000256" key="1">
    <source>
        <dbReference type="ARBA" id="ARBA00022574"/>
    </source>
</evidence>
<gene>
    <name evidence="3" type="ORF">PPRIM_AZ9-3.1.T1200107</name>
</gene>
<dbReference type="InterPro" id="IPR001680">
    <property type="entry name" value="WD40_rpt"/>
</dbReference>
<keyword evidence="4" id="KW-1185">Reference proteome</keyword>
<keyword evidence="2" id="KW-0677">Repeat</keyword>